<dbReference type="EMBL" id="GBRH01258629">
    <property type="protein sequence ID" value="JAD39266.1"/>
    <property type="molecule type" value="Transcribed_RNA"/>
</dbReference>
<proteinExistence type="predicted"/>
<reference evidence="1" key="1">
    <citation type="submission" date="2014-09" db="EMBL/GenBank/DDBJ databases">
        <authorList>
            <person name="Magalhaes I.L.F."/>
            <person name="Oliveira U."/>
            <person name="Santos F.R."/>
            <person name="Vidigal T.H.D.A."/>
            <person name="Brescovit A.D."/>
            <person name="Santos A.J."/>
        </authorList>
    </citation>
    <scope>NUCLEOTIDE SEQUENCE</scope>
    <source>
        <tissue evidence="1">Shoot tissue taken approximately 20 cm above the soil surface</tissue>
    </source>
</reference>
<accession>A0A0A8ZKC7</accession>
<protein>
    <submittedName>
        <fullName evidence="1">Uncharacterized protein</fullName>
    </submittedName>
</protein>
<reference evidence="1" key="2">
    <citation type="journal article" date="2015" name="Data Brief">
        <title>Shoot transcriptome of the giant reed, Arundo donax.</title>
        <authorList>
            <person name="Barrero R.A."/>
            <person name="Guerrero F.D."/>
            <person name="Moolhuijzen P."/>
            <person name="Goolsby J.A."/>
            <person name="Tidwell J."/>
            <person name="Bellgard S.E."/>
            <person name="Bellgard M.I."/>
        </authorList>
    </citation>
    <scope>NUCLEOTIDE SEQUENCE</scope>
    <source>
        <tissue evidence="1">Shoot tissue taken approximately 20 cm above the soil surface</tissue>
    </source>
</reference>
<organism evidence="1">
    <name type="scientific">Arundo donax</name>
    <name type="common">Giant reed</name>
    <name type="synonym">Donax arundinaceus</name>
    <dbReference type="NCBI Taxonomy" id="35708"/>
    <lineage>
        <taxon>Eukaryota</taxon>
        <taxon>Viridiplantae</taxon>
        <taxon>Streptophyta</taxon>
        <taxon>Embryophyta</taxon>
        <taxon>Tracheophyta</taxon>
        <taxon>Spermatophyta</taxon>
        <taxon>Magnoliopsida</taxon>
        <taxon>Liliopsida</taxon>
        <taxon>Poales</taxon>
        <taxon>Poaceae</taxon>
        <taxon>PACMAD clade</taxon>
        <taxon>Arundinoideae</taxon>
        <taxon>Arundineae</taxon>
        <taxon>Arundo</taxon>
    </lineage>
</organism>
<sequence length="37" mass="4242">MMSAECSVMREGARKMKLKMASRRRDVLGVLDVLFLL</sequence>
<evidence type="ECO:0000313" key="1">
    <source>
        <dbReference type="EMBL" id="JAD39266.1"/>
    </source>
</evidence>
<name>A0A0A8ZKC7_ARUDO</name>
<dbReference type="AlphaFoldDB" id="A0A0A8ZKC7"/>